<feature type="compositionally biased region" description="Polar residues" evidence="2">
    <location>
        <begin position="194"/>
        <end position="216"/>
    </location>
</feature>
<proteinExistence type="predicted"/>
<accession>A0A9W4TT01</accession>
<evidence type="ECO:0008006" key="5">
    <source>
        <dbReference type="Google" id="ProtNLM"/>
    </source>
</evidence>
<feature type="region of interest" description="Disordered" evidence="2">
    <location>
        <begin position="230"/>
        <end position="255"/>
    </location>
</feature>
<feature type="region of interest" description="Disordered" evidence="2">
    <location>
        <begin position="189"/>
        <end position="216"/>
    </location>
</feature>
<feature type="compositionally biased region" description="Acidic residues" evidence="2">
    <location>
        <begin position="273"/>
        <end position="291"/>
    </location>
</feature>
<evidence type="ECO:0000256" key="1">
    <source>
        <dbReference type="ARBA" id="ARBA00022737"/>
    </source>
</evidence>
<dbReference type="PANTHER" id="PTHR46430">
    <property type="entry name" value="PROTEIN SKT5-RELATED"/>
    <property type="match status" value="1"/>
</dbReference>
<name>A0A9W4TT01_9ASCO</name>
<feature type="region of interest" description="Disordered" evidence="2">
    <location>
        <begin position="82"/>
        <end position="107"/>
    </location>
</feature>
<dbReference type="InterPro" id="IPR006597">
    <property type="entry name" value="Sel1-like"/>
</dbReference>
<feature type="region of interest" description="Disordered" evidence="2">
    <location>
        <begin position="1"/>
        <end position="56"/>
    </location>
</feature>
<dbReference type="OrthoDB" id="272077at2759"/>
<feature type="compositionally biased region" description="Polar residues" evidence="2">
    <location>
        <begin position="433"/>
        <end position="461"/>
    </location>
</feature>
<dbReference type="InterPro" id="IPR051726">
    <property type="entry name" value="Chitin_Synth_Reg"/>
</dbReference>
<feature type="compositionally biased region" description="Low complexity" evidence="2">
    <location>
        <begin position="377"/>
        <end position="387"/>
    </location>
</feature>
<dbReference type="Proteomes" id="UP001152885">
    <property type="component" value="Unassembled WGS sequence"/>
</dbReference>
<feature type="compositionally biased region" description="Basic residues" evidence="2">
    <location>
        <begin position="596"/>
        <end position="608"/>
    </location>
</feature>
<dbReference type="EMBL" id="CANTUO010000001">
    <property type="protein sequence ID" value="CAI5757120.1"/>
    <property type="molecule type" value="Genomic_DNA"/>
</dbReference>
<dbReference type="InterPro" id="IPR011990">
    <property type="entry name" value="TPR-like_helical_dom_sf"/>
</dbReference>
<evidence type="ECO:0000313" key="3">
    <source>
        <dbReference type="EMBL" id="CAI5757120.1"/>
    </source>
</evidence>
<dbReference type="Pfam" id="PF08238">
    <property type="entry name" value="Sel1"/>
    <property type="match status" value="3"/>
</dbReference>
<dbReference type="PANTHER" id="PTHR46430:SF3">
    <property type="entry name" value="ACTIVATOR OF C KINASE PROTEIN 1"/>
    <property type="match status" value="1"/>
</dbReference>
<feature type="compositionally biased region" description="Low complexity" evidence="2">
    <location>
        <begin position="29"/>
        <end position="40"/>
    </location>
</feature>
<dbReference type="AlphaFoldDB" id="A0A9W4TT01"/>
<gene>
    <name evidence="3" type="ORF">CANVERA_P1637</name>
</gene>
<keyword evidence="1" id="KW-0677">Repeat</keyword>
<evidence type="ECO:0000256" key="2">
    <source>
        <dbReference type="SAM" id="MobiDB-lite"/>
    </source>
</evidence>
<dbReference type="Gene3D" id="1.25.40.10">
    <property type="entry name" value="Tetratricopeptide repeat domain"/>
    <property type="match status" value="2"/>
</dbReference>
<feature type="compositionally biased region" description="Polar residues" evidence="2">
    <location>
        <begin position="565"/>
        <end position="579"/>
    </location>
</feature>
<organism evidence="3 4">
    <name type="scientific">Candida verbasci</name>
    <dbReference type="NCBI Taxonomy" id="1227364"/>
    <lineage>
        <taxon>Eukaryota</taxon>
        <taxon>Fungi</taxon>
        <taxon>Dikarya</taxon>
        <taxon>Ascomycota</taxon>
        <taxon>Saccharomycotina</taxon>
        <taxon>Pichiomycetes</taxon>
        <taxon>Debaryomycetaceae</taxon>
        <taxon>Candida/Lodderomyces clade</taxon>
        <taxon>Candida</taxon>
    </lineage>
</organism>
<feature type="compositionally biased region" description="Polar residues" evidence="2">
    <location>
        <begin position="388"/>
        <end position="405"/>
    </location>
</feature>
<feature type="compositionally biased region" description="Polar residues" evidence="2">
    <location>
        <begin position="232"/>
        <end position="255"/>
    </location>
</feature>
<feature type="compositionally biased region" description="Polar residues" evidence="2">
    <location>
        <begin position="499"/>
        <end position="508"/>
    </location>
</feature>
<feature type="compositionally biased region" description="Acidic residues" evidence="2">
    <location>
        <begin position="487"/>
        <end position="497"/>
    </location>
</feature>
<comment type="caution">
    <text evidence="3">The sequence shown here is derived from an EMBL/GenBank/DDBJ whole genome shotgun (WGS) entry which is preliminary data.</text>
</comment>
<sequence>MGLFSRKKSSENTSLLPPMFDKIHKRSDTSNSSSIESDFSVNHSESSQTSSETLGYFQHNKSPLKVKNVPMALRPKSAIVESVTPKSQAHVDSEMINDDTPKLENNNNELPILTTHEIEASPKPATSNSPAKLNSELQIRNDRRNEAKRTITPITNQQVMRSPQETPTKPISQNYNKAASRPISQNFEHPIRTPNHTPVINQPYQRSSSFNLNTPDRSIAQQHPYHRPIVDSTVSTNSSPNNHNVQSFSQNYQPINRQEQIVDLNGKEIIEKEDEEKEEEDEEDDDSDSDGESYGSEYTDSTVSNHKPTEHPYYEQWRKYYEALAVQYNRQSMYNPMMYYQMNPQMMQQMNPQLMQMQMMQMQMNPFLFNPYMMKQQQFPPQQSQSQVDLSSPPSSREAQTPSRKSSPKHEVSNDYLKAYKKSRNKEVETINEENQLVSNSRRSTIKSNRFPSAPQSQHKMFDSLTKSRTNSLDLNFKLGIYNNYDDEEEEDEEVDPDSTIQQMSNLKISDESRKSSRQISDYNAFLFDDDRSESEEENEADDTVIVEKPKEEVKADLSRKDTSSSDASGNSIQSNGSAKFSVAPIKSKPESPKAKQQKKKETKKLKKERPISMASSPFGFNNMSMDDIQPQHIQPPPFMIQPQQNFSPVSPYGMMDPMMMQYNPMFMQNTSYGGMNGSEPNLHNRRRQSITTTDAKRRSMMYETNQYNSRTSLNPNMKRNSMPVFPEKHQNNSPPPTGQPKINDSLINKKIEDFIRLRAVIASGNKSIEYRLHWVNMLITATNYKLYSYINIKGEFINSTQSAQVKSQFIKSAITHINKLIKEFESGKQERPGLISDTYYTWALLLKQDYKKHYGQDFSIRKDLDLCIEYMERVLSIEPKNYKALFKLGEIYESEFNDLDKAMDNYITSAKYGYNKAIFKISMVYLNNPNFRSIKYLKYLKNLSSIELSSVRLDDEDYQEMKEVVAEACYEIGKVYEGIYPGDLQAEDEFIIQSLEEAPVNYAKSLTYYNKAAKLNNLNAQVRLGLVYEHGELNRKQNANKSIQWFIKASSSPLIFNRHPDAMLGLSRWCLKGSNDENKHIPSPMPDKAIMWCERAIKEYNSKDAMVMMGELIEMGYGQGNSTVWYREAYELGSETAAQKLGY</sequence>
<protein>
    <recommendedName>
        <fullName evidence="5">HCP-like protein</fullName>
    </recommendedName>
</protein>
<reference evidence="3" key="1">
    <citation type="submission" date="2022-12" db="EMBL/GenBank/DDBJ databases">
        <authorList>
            <person name="Brejova B."/>
        </authorList>
    </citation>
    <scope>NUCLEOTIDE SEQUENCE</scope>
</reference>
<dbReference type="SMART" id="SM00671">
    <property type="entry name" value="SEL1"/>
    <property type="match status" value="4"/>
</dbReference>
<dbReference type="SUPFAM" id="SSF81901">
    <property type="entry name" value="HCP-like"/>
    <property type="match status" value="1"/>
</dbReference>
<evidence type="ECO:0000313" key="4">
    <source>
        <dbReference type="Proteomes" id="UP001152885"/>
    </source>
</evidence>
<feature type="compositionally biased region" description="Acidic residues" evidence="2">
    <location>
        <begin position="531"/>
        <end position="545"/>
    </location>
</feature>
<feature type="region of interest" description="Disordered" evidence="2">
    <location>
        <begin position="273"/>
        <end position="309"/>
    </location>
</feature>
<keyword evidence="4" id="KW-1185">Reference proteome</keyword>
<feature type="region of interest" description="Disordered" evidence="2">
    <location>
        <begin position="377"/>
        <end position="461"/>
    </location>
</feature>
<feature type="region of interest" description="Disordered" evidence="2">
    <location>
        <begin position="487"/>
        <end position="620"/>
    </location>
</feature>
<feature type="compositionally biased region" description="Polar residues" evidence="2">
    <location>
        <begin position="41"/>
        <end position="53"/>
    </location>
</feature>
<feature type="compositionally biased region" description="Basic and acidic residues" evidence="2">
    <location>
        <begin position="546"/>
        <end position="564"/>
    </location>
</feature>